<keyword evidence="1 2" id="KW-0597">Phosphoprotein</keyword>
<keyword evidence="5" id="KW-1185">Reference proteome</keyword>
<dbReference type="InterPro" id="IPR050595">
    <property type="entry name" value="Bact_response_regulator"/>
</dbReference>
<dbReference type="EMBL" id="JACHOO010000001">
    <property type="protein sequence ID" value="MBB5751294.1"/>
    <property type="molecule type" value="Genomic_DNA"/>
</dbReference>
<dbReference type="SMART" id="SM00448">
    <property type="entry name" value="REC"/>
    <property type="match status" value="1"/>
</dbReference>
<dbReference type="PANTHER" id="PTHR44591:SF25">
    <property type="entry name" value="CHEMOTAXIS TWO-COMPONENT RESPONSE REGULATOR"/>
    <property type="match status" value="1"/>
</dbReference>
<name>A0A7W9CTE6_9HYPH</name>
<evidence type="ECO:0000313" key="4">
    <source>
        <dbReference type="EMBL" id="MBB5751294.1"/>
    </source>
</evidence>
<dbReference type="RefSeq" id="WP_183851861.1">
    <property type="nucleotide sequence ID" value="NZ_JACHOO010000001.1"/>
</dbReference>
<dbReference type="SUPFAM" id="SSF52172">
    <property type="entry name" value="CheY-like"/>
    <property type="match status" value="1"/>
</dbReference>
<evidence type="ECO:0000313" key="5">
    <source>
        <dbReference type="Proteomes" id="UP000523821"/>
    </source>
</evidence>
<sequence>MNQSGTGPVGETPPVMLCLDARFVKPTIVIVEDDKAVRESLRMVLETYGYAVEDFASGEAFLDQQEIGDDRFVVIDAGLPGASGLETLARMRARNGGLETLARMRARNVGLPSVVVSARSDDEMARRARRAGALALLDKPIDIDALLRAIERSAVRGEGVQPRA</sequence>
<dbReference type="Pfam" id="PF00072">
    <property type="entry name" value="Response_reg"/>
    <property type="match status" value="2"/>
</dbReference>
<evidence type="ECO:0000259" key="3">
    <source>
        <dbReference type="PROSITE" id="PS50110"/>
    </source>
</evidence>
<evidence type="ECO:0000256" key="2">
    <source>
        <dbReference type="PROSITE-ProRule" id="PRU00169"/>
    </source>
</evidence>
<proteinExistence type="predicted"/>
<evidence type="ECO:0000256" key="1">
    <source>
        <dbReference type="ARBA" id="ARBA00022553"/>
    </source>
</evidence>
<dbReference type="InterPro" id="IPR001789">
    <property type="entry name" value="Sig_transdc_resp-reg_receiver"/>
</dbReference>
<dbReference type="PROSITE" id="PS50110">
    <property type="entry name" value="RESPONSE_REGULATORY"/>
    <property type="match status" value="1"/>
</dbReference>
<dbReference type="AlphaFoldDB" id="A0A7W9CTE6"/>
<dbReference type="InterPro" id="IPR011006">
    <property type="entry name" value="CheY-like_superfamily"/>
</dbReference>
<organism evidence="4 5">
    <name type="scientific">Prosthecomicrobium pneumaticum</name>
    <dbReference type="NCBI Taxonomy" id="81895"/>
    <lineage>
        <taxon>Bacteria</taxon>
        <taxon>Pseudomonadati</taxon>
        <taxon>Pseudomonadota</taxon>
        <taxon>Alphaproteobacteria</taxon>
        <taxon>Hyphomicrobiales</taxon>
        <taxon>Kaistiaceae</taxon>
        <taxon>Prosthecomicrobium</taxon>
    </lineage>
</organism>
<reference evidence="4 5" key="1">
    <citation type="submission" date="2020-08" db="EMBL/GenBank/DDBJ databases">
        <title>Genomic Encyclopedia of Type Strains, Phase IV (KMG-IV): sequencing the most valuable type-strain genomes for metagenomic binning, comparative biology and taxonomic classification.</title>
        <authorList>
            <person name="Goeker M."/>
        </authorList>
    </citation>
    <scope>NUCLEOTIDE SEQUENCE [LARGE SCALE GENOMIC DNA]</scope>
    <source>
        <strain evidence="4 5">DSM 16268</strain>
    </source>
</reference>
<dbReference type="GO" id="GO:0000160">
    <property type="term" value="P:phosphorelay signal transduction system"/>
    <property type="evidence" value="ECO:0007669"/>
    <property type="project" value="InterPro"/>
</dbReference>
<feature type="modified residue" description="4-aspartylphosphate" evidence="2">
    <location>
        <position position="76"/>
    </location>
</feature>
<gene>
    <name evidence="4" type="ORF">GGQ63_000337</name>
</gene>
<dbReference type="PANTHER" id="PTHR44591">
    <property type="entry name" value="STRESS RESPONSE REGULATOR PROTEIN 1"/>
    <property type="match status" value="1"/>
</dbReference>
<feature type="domain" description="Response regulatory" evidence="3">
    <location>
        <begin position="27"/>
        <end position="154"/>
    </location>
</feature>
<dbReference type="Proteomes" id="UP000523821">
    <property type="component" value="Unassembled WGS sequence"/>
</dbReference>
<accession>A0A7W9CTE6</accession>
<dbReference type="Gene3D" id="3.40.50.2300">
    <property type="match status" value="1"/>
</dbReference>
<comment type="caution">
    <text evidence="4">The sequence shown here is derived from an EMBL/GenBank/DDBJ whole genome shotgun (WGS) entry which is preliminary data.</text>
</comment>
<protein>
    <submittedName>
        <fullName evidence="4">FixJ family two-component response regulator</fullName>
    </submittedName>
</protein>